<evidence type="ECO:0000313" key="1">
    <source>
        <dbReference type="EMBL" id="RPD66595.1"/>
    </source>
</evidence>
<proteinExistence type="predicted"/>
<sequence>MQSPTQKFGRICHTRNPSLSFQSLHFPSDRQFPLYAHCNSKPCRPAPRLRCNTKCTPRPRQPDLMQTVDHRYSGKRRSSFALSDIFELDEEVEIEVSPVLPSAPNSACSTISSTRSAKSLMKTALNDLVHTVKTRLRRARSRGMFVVEPADRSARIDLCT</sequence>
<keyword evidence="2" id="KW-1185">Reference proteome</keyword>
<gene>
    <name evidence="1" type="ORF">L227DRAFT_570465</name>
</gene>
<organism evidence="1 2">
    <name type="scientific">Lentinus tigrinus ALCF2SS1-6</name>
    <dbReference type="NCBI Taxonomy" id="1328759"/>
    <lineage>
        <taxon>Eukaryota</taxon>
        <taxon>Fungi</taxon>
        <taxon>Dikarya</taxon>
        <taxon>Basidiomycota</taxon>
        <taxon>Agaricomycotina</taxon>
        <taxon>Agaricomycetes</taxon>
        <taxon>Polyporales</taxon>
        <taxon>Polyporaceae</taxon>
        <taxon>Lentinus</taxon>
    </lineage>
</organism>
<dbReference type="AlphaFoldDB" id="A0A5C2SRX5"/>
<protein>
    <submittedName>
        <fullName evidence="1">Uncharacterized protein</fullName>
    </submittedName>
</protein>
<dbReference type="OrthoDB" id="2744747at2759"/>
<dbReference type="Proteomes" id="UP000313359">
    <property type="component" value="Unassembled WGS sequence"/>
</dbReference>
<dbReference type="EMBL" id="ML122251">
    <property type="protein sequence ID" value="RPD66595.1"/>
    <property type="molecule type" value="Genomic_DNA"/>
</dbReference>
<reference evidence="1" key="1">
    <citation type="journal article" date="2018" name="Genome Biol. Evol.">
        <title>Genomics and development of Lentinus tigrinus, a white-rot wood-decaying mushroom with dimorphic fruiting bodies.</title>
        <authorList>
            <person name="Wu B."/>
            <person name="Xu Z."/>
            <person name="Knudson A."/>
            <person name="Carlson A."/>
            <person name="Chen N."/>
            <person name="Kovaka S."/>
            <person name="LaButti K."/>
            <person name="Lipzen A."/>
            <person name="Pennachio C."/>
            <person name="Riley R."/>
            <person name="Schakwitz W."/>
            <person name="Umezawa K."/>
            <person name="Ohm R.A."/>
            <person name="Grigoriev I.V."/>
            <person name="Nagy L.G."/>
            <person name="Gibbons J."/>
            <person name="Hibbett D."/>
        </authorList>
    </citation>
    <scope>NUCLEOTIDE SEQUENCE [LARGE SCALE GENOMIC DNA]</scope>
    <source>
        <strain evidence="1">ALCF2SS1-6</strain>
    </source>
</reference>
<accession>A0A5C2SRX5</accession>
<evidence type="ECO:0000313" key="2">
    <source>
        <dbReference type="Proteomes" id="UP000313359"/>
    </source>
</evidence>
<name>A0A5C2SRX5_9APHY</name>